<organism evidence="2 3">
    <name type="scientific">Plantactinospora alkalitolerans</name>
    <dbReference type="NCBI Taxonomy" id="2789879"/>
    <lineage>
        <taxon>Bacteria</taxon>
        <taxon>Bacillati</taxon>
        <taxon>Actinomycetota</taxon>
        <taxon>Actinomycetes</taxon>
        <taxon>Micromonosporales</taxon>
        <taxon>Micromonosporaceae</taxon>
        <taxon>Plantactinospora</taxon>
    </lineage>
</organism>
<sequence>MSNLLRGARWLTTVTPPTTRRAALATAGLAVIGGTVAGPAVALGATPQDVGFRAPTAKELSVDYQAQPNFYYCGPAATRIALTASGRAPSQDDLAARLGTDVNGTDSAEDTTRVLNSLGRTDFYRTRSIPEDTASPAEMDRLQADVTRAVAREHPVVVNVIGTAVDAEGVAHSYAGGHYLTVVGYEDEGRTVKIADPADVNGDSSYWMSTINLANWVASRGYSG</sequence>
<dbReference type="InterPro" id="IPR039564">
    <property type="entry name" value="Peptidase_C39-like"/>
</dbReference>
<dbReference type="Pfam" id="PF13529">
    <property type="entry name" value="Peptidase_C39_2"/>
    <property type="match status" value="1"/>
</dbReference>
<reference evidence="2 3" key="1">
    <citation type="submission" date="2020-11" db="EMBL/GenBank/DDBJ databases">
        <title>A novel isolate from a Black sea contaminated sediment with potential to produce alkanes: Plantactinospora alkalitolerans sp. nov.</title>
        <authorList>
            <person name="Carro L."/>
            <person name="Veyisoglu A."/>
            <person name="Guven K."/>
            <person name="Schumann P."/>
            <person name="Klenk H.-P."/>
            <person name="Sahin N."/>
        </authorList>
    </citation>
    <scope>NUCLEOTIDE SEQUENCE [LARGE SCALE GENOMIC DNA]</scope>
    <source>
        <strain evidence="2 3">S1510</strain>
    </source>
</reference>
<gene>
    <name evidence="2" type="ORF">I0C86_38595</name>
</gene>
<dbReference type="EMBL" id="JADPUN010000383">
    <property type="protein sequence ID" value="MBF9134794.1"/>
    <property type="molecule type" value="Genomic_DNA"/>
</dbReference>
<keyword evidence="3" id="KW-1185">Reference proteome</keyword>
<dbReference type="InterPro" id="IPR038765">
    <property type="entry name" value="Papain-like_cys_pep_sf"/>
</dbReference>
<name>A0ABS0H8K2_9ACTN</name>
<dbReference type="SUPFAM" id="SSF54001">
    <property type="entry name" value="Cysteine proteinases"/>
    <property type="match status" value="1"/>
</dbReference>
<feature type="domain" description="Peptidase C39-like" evidence="1">
    <location>
        <begin position="60"/>
        <end position="198"/>
    </location>
</feature>
<accession>A0ABS0H8K2</accession>
<dbReference type="Proteomes" id="UP000638560">
    <property type="component" value="Unassembled WGS sequence"/>
</dbReference>
<evidence type="ECO:0000259" key="1">
    <source>
        <dbReference type="Pfam" id="PF13529"/>
    </source>
</evidence>
<dbReference type="Gene3D" id="3.90.70.10">
    <property type="entry name" value="Cysteine proteinases"/>
    <property type="match status" value="1"/>
</dbReference>
<evidence type="ECO:0000313" key="3">
    <source>
        <dbReference type="Proteomes" id="UP000638560"/>
    </source>
</evidence>
<comment type="caution">
    <text evidence="2">The sequence shown here is derived from an EMBL/GenBank/DDBJ whole genome shotgun (WGS) entry which is preliminary data.</text>
</comment>
<protein>
    <submittedName>
        <fullName evidence="2">C39 family peptidase</fullName>
    </submittedName>
</protein>
<proteinExistence type="predicted"/>
<evidence type="ECO:0000313" key="2">
    <source>
        <dbReference type="EMBL" id="MBF9134794.1"/>
    </source>
</evidence>